<dbReference type="InterPro" id="IPR053793">
    <property type="entry name" value="PB1-like"/>
</dbReference>
<dbReference type="CDD" id="cd05992">
    <property type="entry name" value="PB1"/>
    <property type="match status" value="1"/>
</dbReference>
<comment type="caution">
    <text evidence="3">The sequence shown here is derived from an EMBL/GenBank/DDBJ whole genome shotgun (WGS) entry which is preliminary data.</text>
</comment>
<keyword evidence="4" id="KW-1185">Reference proteome</keyword>
<dbReference type="PROSITE" id="PS51745">
    <property type="entry name" value="PB1"/>
    <property type="match status" value="1"/>
</dbReference>
<evidence type="ECO:0000259" key="2">
    <source>
        <dbReference type="PROSITE" id="PS51745"/>
    </source>
</evidence>
<dbReference type="InterPro" id="IPR000270">
    <property type="entry name" value="PB1_dom"/>
</dbReference>
<reference evidence="3" key="1">
    <citation type="submission" date="2021-06" db="EMBL/GenBank/DDBJ databases">
        <authorList>
            <person name="Kallberg Y."/>
            <person name="Tangrot J."/>
            <person name="Rosling A."/>
        </authorList>
    </citation>
    <scope>NUCLEOTIDE SEQUENCE</scope>
    <source>
        <strain evidence="3">AZ414A</strain>
    </source>
</reference>
<dbReference type="PANTHER" id="PTHR20930:SF0">
    <property type="entry name" value="PROTEIN ILRUN"/>
    <property type="match status" value="1"/>
</dbReference>
<dbReference type="OrthoDB" id="661148at2759"/>
<sequence length="340" mass="38690">MVAIKVTYGASVHKFNVAVDSTWATFEHNLRTLFKIPDNYKVIASYTDEDNDVITLSSDIELCEVLDHHSNDNNTPVRLVLNAIPTANNSNNKEIQETFEKMTIADDEKCCDIETETETENEICEKSSDEKCCNNKSSDEKCCEDEEEQSSSDPEVYYFVRSKRGPRFGSAKFDSPRGFHGHLPSHPPPEYAPPEYELHRKHHGEFEEFGPHGECCKEGKENHKDDKECNKGEKCEKDTIDPCVERDPPVHRPPGSHRPHHSLPAFPDSYPHGCTHMRGHHHGHHPGFRGRGHGHVLAEKVALLNSMNFPSDKNAHYEELLKKFHGRIEIKESETSPFLV</sequence>
<dbReference type="Proteomes" id="UP000789706">
    <property type="component" value="Unassembled WGS sequence"/>
</dbReference>
<dbReference type="Gene3D" id="3.10.20.90">
    <property type="entry name" value="Phosphatidylinositol 3-kinase Catalytic Subunit, Chain A, domain 1"/>
    <property type="match status" value="1"/>
</dbReference>
<organism evidence="3 4">
    <name type="scientific">Diversispora eburnea</name>
    <dbReference type="NCBI Taxonomy" id="1213867"/>
    <lineage>
        <taxon>Eukaryota</taxon>
        <taxon>Fungi</taxon>
        <taxon>Fungi incertae sedis</taxon>
        <taxon>Mucoromycota</taxon>
        <taxon>Glomeromycotina</taxon>
        <taxon>Glomeromycetes</taxon>
        <taxon>Diversisporales</taxon>
        <taxon>Diversisporaceae</taxon>
        <taxon>Diversispora</taxon>
    </lineage>
</organism>
<dbReference type="SMART" id="SM00666">
    <property type="entry name" value="PB1"/>
    <property type="match status" value="1"/>
</dbReference>
<dbReference type="Pfam" id="PF00564">
    <property type="entry name" value="PB1"/>
    <property type="match status" value="1"/>
</dbReference>
<dbReference type="SUPFAM" id="SSF54277">
    <property type="entry name" value="CAD &amp; PB1 domains"/>
    <property type="match status" value="1"/>
</dbReference>
<feature type="compositionally biased region" description="Basic residues" evidence="1">
    <location>
        <begin position="275"/>
        <end position="290"/>
    </location>
</feature>
<evidence type="ECO:0000313" key="3">
    <source>
        <dbReference type="EMBL" id="CAG8484992.1"/>
    </source>
</evidence>
<dbReference type="AlphaFoldDB" id="A0A9N8ZAD7"/>
<feature type="region of interest" description="Disordered" evidence="1">
    <location>
        <begin position="251"/>
        <end position="290"/>
    </location>
</feature>
<accession>A0A9N8ZAD7</accession>
<name>A0A9N8ZAD7_9GLOM</name>
<dbReference type="PANTHER" id="PTHR20930">
    <property type="entry name" value="OVARIAN CARCINOMA ANTIGEN CA125-RELATED"/>
    <property type="match status" value="1"/>
</dbReference>
<gene>
    <name evidence="3" type="ORF">DEBURN_LOCUS3865</name>
</gene>
<evidence type="ECO:0000256" key="1">
    <source>
        <dbReference type="SAM" id="MobiDB-lite"/>
    </source>
</evidence>
<protein>
    <submittedName>
        <fullName evidence="3">4488_t:CDS:1</fullName>
    </submittedName>
</protein>
<evidence type="ECO:0000313" key="4">
    <source>
        <dbReference type="Proteomes" id="UP000789706"/>
    </source>
</evidence>
<dbReference type="EMBL" id="CAJVPK010000260">
    <property type="protein sequence ID" value="CAG8484992.1"/>
    <property type="molecule type" value="Genomic_DNA"/>
</dbReference>
<proteinExistence type="predicted"/>
<feature type="domain" description="PB1" evidence="2">
    <location>
        <begin position="1"/>
        <end position="78"/>
    </location>
</feature>